<keyword evidence="2" id="KW-1185">Reference proteome</keyword>
<evidence type="ECO:0000313" key="2">
    <source>
        <dbReference type="Proteomes" id="UP000789901"/>
    </source>
</evidence>
<dbReference type="Proteomes" id="UP000789901">
    <property type="component" value="Unassembled WGS sequence"/>
</dbReference>
<evidence type="ECO:0000313" key="1">
    <source>
        <dbReference type="EMBL" id="CAG8701595.1"/>
    </source>
</evidence>
<reference evidence="1 2" key="1">
    <citation type="submission" date="2021-06" db="EMBL/GenBank/DDBJ databases">
        <authorList>
            <person name="Kallberg Y."/>
            <person name="Tangrot J."/>
            <person name="Rosling A."/>
        </authorList>
    </citation>
    <scope>NUCLEOTIDE SEQUENCE [LARGE SCALE GENOMIC DNA]</scope>
    <source>
        <strain evidence="1 2">120-4 pot B 10/14</strain>
    </source>
</reference>
<protein>
    <submittedName>
        <fullName evidence="1">10649_t:CDS:1</fullName>
    </submittedName>
</protein>
<organism evidence="1 2">
    <name type="scientific">Gigaspora margarita</name>
    <dbReference type="NCBI Taxonomy" id="4874"/>
    <lineage>
        <taxon>Eukaryota</taxon>
        <taxon>Fungi</taxon>
        <taxon>Fungi incertae sedis</taxon>
        <taxon>Mucoromycota</taxon>
        <taxon>Glomeromycotina</taxon>
        <taxon>Glomeromycetes</taxon>
        <taxon>Diversisporales</taxon>
        <taxon>Gigasporaceae</taxon>
        <taxon>Gigaspora</taxon>
    </lineage>
</organism>
<comment type="caution">
    <text evidence="1">The sequence shown here is derived from an EMBL/GenBank/DDBJ whole genome shotgun (WGS) entry which is preliminary data.</text>
</comment>
<dbReference type="EMBL" id="CAJVQB010007347">
    <property type="protein sequence ID" value="CAG8701595.1"/>
    <property type="molecule type" value="Genomic_DNA"/>
</dbReference>
<sequence length="78" mass="8848">MLNGLYSLIAISRITEVHLKIIELFLVIERVLKNNTKRNAYENIAVEGPNTNDEIIQEIDDLIEESQSSIKGCSSLHH</sequence>
<gene>
    <name evidence="1" type="ORF">GMARGA_LOCUS12158</name>
</gene>
<proteinExistence type="predicted"/>
<accession>A0ABN7UYC0</accession>
<name>A0ABN7UYC0_GIGMA</name>